<dbReference type="SMART" id="SM00327">
    <property type="entry name" value="VWA"/>
    <property type="match status" value="1"/>
</dbReference>
<dbReference type="Gene3D" id="3.40.50.410">
    <property type="entry name" value="von Willebrand factor, type A domain"/>
    <property type="match status" value="1"/>
</dbReference>
<dbReference type="EMBL" id="CP124755">
    <property type="protein sequence ID" value="WGZ91809.1"/>
    <property type="molecule type" value="Genomic_DNA"/>
</dbReference>
<feature type="compositionally biased region" description="Low complexity" evidence="2">
    <location>
        <begin position="508"/>
        <end position="538"/>
    </location>
</feature>
<dbReference type="InterPro" id="IPR002035">
    <property type="entry name" value="VWF_A"/>
</dbReference>
<dbReference type="PANTHER" id="PTHR22550">
    <property type="entry name" value="SPORE GERMINATION PROTEIN"/>
    <property type="match status" value="1"/>
</dbReference>
<dbReference type="InterPro" id="IPR036465">
    <property type="entry name" value="vWFA_dom_sf"/>
</dbReference>
<dbReference type="InterPro" id="IPR011990">
    <property type="entry name" value="TPR-like_helical_dom_sf"/>
</dbReference>
<dbReference type="InterPro" id="IPR050768">
    <property type="entry name" value="UPF0353/GerABKA_families"/>
</dbReference>
<reference evidence="5" key="1">
    <citation type="journal article" date="2023" name="Int. J. Mol. Sci.">
        <title>Metagenomics Revealed a New Genus 'Candidatus Thiocaldithrix dubininis' gen. nov., sp. nov. and a New Species 'Candidatus Thiothrix putei' sp. nov. in the Family Thiotrichaceae, Some Members of Which Have Traits of Both Na+- and H+-Motive Energetics.</title>
        <authorList>
            <person name="Ravin N.V."/>
            <person name="Muntyan M.S."/>
            <person name="Smolyakov D.D."/>
            <person name="Rudenko T.S."/>
            <person name="Beletsky A.V."/>
            <person name="Mardanov A.V."/>
            <person name="Grabovich M.Y."/>
        </authorList>
    </citation>
    <scope>NUCLEOTIDE SEQUENCE</scope>
    <source>
        <strain evidence="5">GKL-01</strain>
    </source>
</reference>
<feature type="transmembrane region" description="Helical" evidence="3">
    <location>
        <begin position="60"/>
        <end position="80"/>
    </location>
</feature>
<dbReference type="AlphaFoldDB" id="A0AA95HAT4"/>
<dbReference type="SUPFAM" id="SSF48452">
    <property type="entry name" value="TPR-like"/>
    <property type="match status" value="1"/>
</dbReference>
<protein>
    <submittedName>
        <fullName evidence="5">VWA domain-containing protein</fullName>
    </submittedName>
</protein>
<name>A0AA95HAT4_9GAMM</name>
<accession>A0AA95HAT4</accession>
<feature type="domain" description="VWFA" evidence="4">
    <location>
        <begin position="93"/>
        <end position="294"/>
    </location>
</feature>
<keyword evidence="3" id="KW-0472">Membrane</keyword>
<proteinExistence type="predicted"/>
<dbReference type="KEGG" id="tdu:QJT80_04855"/>
<dbReference type="Pfam" id="PF00515">
    <property type="entry name" value="TPR_1"/>
    <property type="match status" value="1"/>
</dbReference>
<dbReference type="PROSITE" id="PS50234">
    <property type="entry name" value="VWFA"/>
    <property type="match status" value="1"/>
</dbReference>
<dbReference type="SMART" id="SM00028">
    <property type="entry name" value="TPR"/>
    <property type="match status" value="1"/>
</dbReference>
<gene>
    <name evidence="5" type="ORF">QJT80_04855</name>
</gene>
<evidence type="ECO:0000256" key="1">
    <source>
        <dbReference type="PROSITE-ProRule" id="PRU00339"/>
    </source>
</evidence>
<dbReference type="Pfam" id="PF13519">
    <property type="entry name" value="VWA_2"/>
    <property type="match status" value="1"/>
</dbReference>
<feature type="repeat" description="TPR" evidence="1">
    <location>
        <begin position="409"/>
        <end position="442"/>
    </location>
</feature>
<dbReference type="PROSITE" id="PS50005">
    <property type="entry name" value="TPR"/>
    <property type="match status" value="1"/>
</dbReference>
<dbReference type="Gene3D" id="1.25.40.10">
    <property type="entry name" value="Tetratricopeptide repeat domain"/>
    <property type="match status" value="1"/>
</dbReference>
<evidence type="ECO:0000256" key="2">
    <source>
        <dbReference type="SAM" id="MobiDB-lite"/>
    </source>
</evidence>
<evidence type="ECO:0000256" key="3">
    <source>
        <dbReference type="SAM" id="Phobius"/>
    </source>
</evidence>
<sequence>MWGNFHFLYSAWLGLFALIPVVWILKNYKFKHKANWEQWIDPQLRPYVLSGQISQLHQGWHVILSFVIAIAALAMAGPAWTKREVPVFRNQQAVVLGLDLSQSMQAEDVKPDRLSQARFKLLDLLNTRKAGQTGLVVFAGDAFAVSPLTDDIENISEQVKNLTPDVMPVAGSRLAPAIQQALDLFKQSGIGQGQILLMTDGVSDTEAAKVVAEKAQKAGYPVSILAVGTPAGAPIPQRHGGFLTDAAGQTIMATVNTADLQAIAQAGGGKFVASTVDDADINQLTQAWQLSGNTALTDGKGRQIDTWVNQGYWLLLLLIPVAVLAFRRGWLASIVLAAVCLPSLPQPAQAASLESMWLNPDQRGLKALNEGNAEKAEQLFKDSQWKAAAAYKNKDFKTAEKLYSADKSATGQYNLGNSLAMQGKLPEAVKAYEQALAQQPEFPDAKTNLETVKKALEQQDKQQQAQNNQQNQKGDQQNQQNSQEQSGGMQGDKGQETQQTEADKQQAQREQQAAEQAKQAADKQAATEQQLKAAQAKQAEAEKAKQAQAAQAEQTESEAEAQNREQAQAAEQWLRRIPDDPSGLWRRKFVYQYRQRGNQTVEGETAW</sequence>
<dbReference type="PANTHER" id="PTHR22550:SF14">
    <property type="entry name" value="VWFA DOMAIN-CONTAINING PROTEIN"/>
    <property type="match status" value="1"/>
</dbReference>
<organism evidence="5">
    <name type="scientific">Candidatus Thiocaldithrix dubininis</name>
    <dbReference type="NCBI Taxonomy" id="3080823"/>
    <lineage>
        <taxon>Bacteria</taxon>
        <taxon>Pseudomonadati</taxon>
        <taxon>Pseudomonadota</taxon>
        <taxon>Gammaproteobacteria</taxon>
        <taxon>Thiotrichales</taxon>
        <taxon>Thiotrichaceae</taxon>
        <taxon>Candidatus Thiocaldithrix</taxon>
    </lineage>
</organism>
<feature type="compositionally biased region" description="Low complexity" evidence="2">
    <location>
        <begin position="461"/>
        <end position="487"/>
    </location>
</feature>
<dbReference type="SUPFAM" id="SSF53300">
    <property type="entry name" value="vWA-like"/>
    <property type="match status" value="1"/>
</dbReference>
<evidence type="ECO:0000313" key="5">
    <source>
        <dbReference type="EMBL" id="WGZ91809.1"/>
    </source>
</evidence>
<feature type="region of interest" description="Disordered" evidence="2">
    <location>
        <begin position="457"/>
        <end position="581"/>
    </location>
</feature>
<keyword evidence="1" id="KW-0802">TPR repeat</keyword>
<evidence type="ECO:0000259" key="4">
    <source>
        <dbReference type="PROSITE" id="PS50234"/>
    </source>
</evidence>
<keyword evidence="3" id="KW-0812">Transmembrane</keyword>
<keyword evidence="3" id="KW-1133">Transmembrane helix</keyword>
<dbReference type="Proteomes" id="UP001300672">
    <property type="component" value="Chromosome"/>
</dbReference>
<dbReference type="InterPro" id="IPR019734">
    <property type="entry name" value="TPR_rpt"/>
</dbReference>
<feature type="transmembrane region" description="Helical" evidence="3">
    <location>
        <begin position="6"/>
        <end position="25"/>
    </location>
</feature>
<reference evidence="5" key="2">
    <citation type="submission" date="2023-04" db="EMBL/GenBank/DDBJ databases">
        <authorList>
            <person name="Beletskiy A.V."/>
            <person name="Mardanov A.V."/>
            <person name="Ravin N.V."/>
        </authorList>
    </citation>
    <scope>NUCLEOTIDE SEQUENCE</scope>
    <source>
        <strain evidence="5">GKL-01</strain>
    </source>
</reference>